<organism evidence="1 2">
    <name type="scientific">Panagrolaimus sp. PS1159</name>
    <dbReference type="NCBI Taxonomy" id="55785"/>
    <lineage>
        <taxon>Eukaryota</taxon>
        <taxon>Metazoa</taxon>
        <taxon>Ecdysozoa</taxon>
        <taxon>Nematoda</taxon>
        <taxon>Chromadorea</taxon>
        <taxon>Rhabditida</taxon>
        <taxon>Tylenchina</taxon>
        <taxon>Panagrolaimomorpha</taxon>
        <taxon>Panagrolaimoidea</taxon>
        <taxon>Panagrolaimidae</taxon>
        <taxon>Panagrolaimus</taxon>
    </lineage>
</organism>
<accession>A0AC35GRP5</accession>
<sequence>MHPARDFGFNEFSADGSLKQVNYASKAAENNNTVVGIVGKNCVVLVTKGWAVDALAVSSSTSTFPLDEKIAAAFAGLSGDARPLVNGTQAKIAQKRFEFGEAPSLNTVANMLTERMQEATMHYGSRPFGVSILVGGTSDPEPKLIQIQTNGDTSTVKAGVVGKNAAEIQTFLENNYNVDTLETEEDTVKFGIKAILSTGFLTANEAEITVLRDNYKQYSKPEKQTAIENAI</sequence>
<dbReference type="WBParaSite" id="PS1159_v2.g7958.t1">
    <property type="protein sequence ID" value="PS1159_v2.g7958.t1"/>
    <property type="gene ID" value="PS1159_v2.g7958"/>
</dbReference>
<name>A0AC35GRP5_9BILA</name>
<protein>
    <submittedName>
        <fullName evidence="2">Uncharacterized protein</fullName>
    </submittedName>
</protein>
<reference evidence="2" key="1">
    <citation type="submission" date="2022-11" db="UniProtKB">
        <authorList>
            <consortium name="WormBaseParasite"/>
        </authorList>
    </citation>
    <scope>IDENTIFICATION</scope>
</reference>
<dbReference type="Proteomes" id="UP000887580">
    <property type="component" value="Unplaced"/>
</dbReference>
<evidence type="ECO:0000313" key="1">
    <source>
        <dbReference type="Proteomes" id="UP000887580"/>
    </source>
</evidence>
<proteinExistence type="predicted"/>
<evidence type="ECO:0000313" key="2">
    <source>
        <dbReference type="WBParaSite" id="PS1159_v2.g7958.t1"/>
    </source>
</evidence>